<dbReference type="InterPro" id="IPR030956">
    <property type="entry name" value="McbB"/>
</dbReference>
<protein>
    <submittedName>
        <fullName evidence="1">McbB family protein</fullName>
    </submittedName>
</protein>
<dbReference type="Proteomes" id="UP000613075">
    <property type="component" value="Unassembled WGS sequence"/>
</dbReference>
<accession>A0ABR9SYG4</accession>
<dbReference type="EMBL" id="JADDUM010000228">
    <property type="protein sequence ID" value="MBE8593969.1"/>
    <property type="molecule type" value="Genomic_DNA"/>
</dbReference>
<evidence type="ECO:0000313" key="1">
    <source>
        <dbReference type="EMBL" id="MBE8593969.1"/>
    </source>
</evidence>
<keyword evidence="2" id="KW-1185">Reference proteome</keyword>
<comment type="caution">
    <text evidence="1">The sequence shown here is derived from an EMBL/GenBank/DDBJ whole genome shotgun (WGS) entry which is preliminary data.</text>
</comment>
<evidence type="ECO:0000313" key="2">
    <source>
        <dbReference type="Proteomes" id="UP000613075"/>
    </source>
</evidence>
<organism evidence="1 2">
    <name type="scientific">Pseudomonas cyclaminis</name>
    <dbReference type="NCBI Taxonomy" id="2781239"/>
    <lineage>
        <taxon>Bacteria</taxon>
        <taxon>Pseudomonadati</taxon>
        <taxon>Pseudomonadota</taxon>
        <taxon>Gammaproteobacteria</taxon>
        <taxon>Pseudomonadales</taxon>
        <taxon>Pseudomonadaceae</taxon>
        <taxon>Pseudomonas</taxon>
    </lineage>
</organism>
<sequence length="285" mass="32588">MNMIIPNYEILNFDVESLVVSDVGISKVHSQPLLEVLRQLRFSNVISKNELYRMLSEKGLHESDAFEFLERIIPFKSADEIYFEKTIIVHDWEGQADIESLFGEELSGCAEFKGFSDDIVKAVSDVRCFVVFVCHSYDYDQLKKIYFDVARASPKSAVSVCWRMGGFFSIGQPYIADLGSPCHFCIVDRLICNEFVVPAKNKWASVLAFCKNKHVSVPSATLSLYQEMLVIGAVIRKVKYFTECNGERKYQDNILYNSYVQLIDGKIFEESTSHWYMCDCLGADK</sequence>
<proteinExistence type="predicted"/>
<dbReference type="NCBIfam" id="TIGR04424">
    <property type="entry name" value="metallo_McbB"/>
    <property type="match status" value="1"/>
</dbReference>
<reference evidence="1 2" key="1">
    <citation type="submission" date="2020-10" db="EMBL/GenBank/DDBJ databases">
        <title>The draft genomes of Cyclamen pathogen Pseudomonas sp.</title>
        <authorList>
            <person name="Fujikawa T."/>
            <person name="Sawada H."/>
        </authorList>
    </citation>
    <scope>NUCLEOTIDE SEQUENCE [LARGE SCALE GENOMIC DNA]</scope>
    <source>
        <strain evidence="1 2">MAFF 301449</strain>
    </source>
</reference>
<name>A0ABR9SYG4_9PSED</name>
<dbReference type="RefSeq" id="WP_193862456.1">
    <property type="nucleotide sequence ID" value="NZ_JADDUM010000228.1"/>
</dbReference>
<gene>
    <name evidence="1" type="ORF">IQK56_25335</name>
</gene>